<keyword evidence="4" id="KW-1185">Reference proteome</keyword>
<evidence type="ECO:0000259" key="2">
    <source>
        <dbReference type="Pfam" id="PF12728"/>
    </source>
</evidence>
<reference evidence="3 4" key="1">
    <citation type="submission" date="2020-08" db="EMBL/GenBank/DDBJ databases">
        <authorList>
            <person name="Ren C."/>
            <person name="Gu Y."/>
            <person name="Xu Y."/>
        </authorList>
    </citation>
    <scope>NUCLEOTIDE SEQUENCE [LARGE SCALE GENOMIC DNA]</scope>
    <source>
        <strain evidence="3 4">LBM18003</strain>
    </source>
</reference>
<feature type="domain" description="Helix-turn-helix" evidence="2">
    <location>
        <begin position="44"/>
        <end position="93"/>
    </location>
</feature>
<gene>
    <name evidence="3" type="ORF">H6X83_04195</name>
</gene>
<evidence type="ECO:0000313" key="3">
    <source>
        <dbReference type="EMBL" id="QNO18843.1"/>
    </source>
</evidence>
<proteinExistence type="predicted"/>
<feature type="region of interest" description="Disordered" evidence="1">
    <location>
        <begin position="91"/>
        <end position="118"/>
    </location>
</feature>
<sequence>MPEVILSLTHDSLMELLHSLTDNDLQYLADRLADKFQPHAQGTYTIAEISEKLKLSPETISDRIHKGEFGDVIRDGRRYRVTAAGLQQYIDQHSGQTYHKQEPPQPQYRRKHVNPGRI</sequence>
<accession>A0A7G9WJI1</accession>
<name>A0A7G9WJI1_9FIRM</name>
<evidence type="ECO:0000313" key="4">
    <source>
        <dbReference type="Proteomes" id="UP000516046"/>
    </source>
</evidence>
<dbReference type="EMBL" id="CP060696">
    <property type="protein sequence ID" value="QNO18843.1"/>
    <property type="molecule type" value="Genomic_DNA"/>
</dbReference>
<dbReference type="AlphaFoldDB" id="A0A7G9WJI1"/>
<dbReference type="InterPro" id="IPR041657">
    <property type="entry name" value="HTH_17"/>
</dbReference>
<organism evidence="3 4">
    <name type="scientific">Caproicibacterium amylolyticum</name>
    <dbReference type="NCBI Taxonomy" id="2766537"/>
    <lineage>
        <taxon>Bacteria</taxon>
        <taxon>Bacillati</taxon>
        <taxon>Bacillota</taxon>
        <taxon>Clostridia</taxon>
        <taxon>Eubacteriales</taxon>
        <taxon>Oscillospiraceae</taxon>
        <taxon>Caproicibacterium</taxon>
    </lineage>
</organism>
<protein>
    <submittedName>
        <fullName evidence="3">Helix-turn-helix domain-containing protein</fullName>
    </submittedName>
</protein>
<feature type="compositionally biased region" description="Basic residues" evidence="1">
    <location>
        <begin position="108"/>
        <end position="118"/>
    </location>
</feature>
<dbReference type="RefSeq" id="WP_212507911.1">
    <property type="nucleotide sequence ID" value="NZ_CP060696.1"/>
</dbReference>
<dbReference type="Proteomes" id="UP000516046">
    <property type="component" value="Chromosome"/>
</dbReference>
<evidence type="ECO:0000256" key="1">
    <source>
        <dbReference type="SAM" id="MobiDB-lite"/>
    </source>
</evidence>
<dbReference type="Pfam" id="PF12728">
    <property type="entry name" value="HTH_17"/>
    <property type="match status" value="1"/>
</dbReference>
<dbReference type="KEGG" id="caml:H6X83_04195"/>